<proteinExistence type="predicted"/>
<reference evidence="4" key="1">
    <citation type="journal article" date="2019" name="Int. J. Syst. Evol. Microbiol.">
        <title>The Global Catalogue of Microorganisms (GCM) 10K type strain sequencing project: providing services to taxonomists for standard genome sequencing and annotation.</title>
        <authorList>
            <consortium name="The Broad Institute Genomics Platform"/>
            <consortium name="The Broad Institute Genome Sequencing Center for Infectious Disease"/>
            <person name="Wu L."/>
            <person name="Ma J."/>
        </authorList>
    </citation>
    <scope>NUCLEOTIDE SEQUENCE [LARGE SCALE GENOMIC DNA]</scope>
    <source>
        <strain evidence="4">JCM 16001</strain>
    </source>
</reference>
<dbReference type="RefSeq" id="WP_344491441.1">
    <property type="nucleotide sequence ID" value="NZ_BAAAQF010000024.1"/>
</dbReference>
<evidence type="ECO:0000313" key="3">
    <source>
        <dbReference type="EMBL" id="GAA1692054.1"/>
    </source>
</evidence>
<feature type="region of interest" description="Disordered" evidence="1">
    <location>
        <begin position="1"/>
        <end position="25"/>
    </location>
</feature>
<comment type="caution">
    <text evidence="3">The sequence shown here is derived from an EMBL/GenBank/DDBJ whole genome shotgun (WGS) entry which is preliminary data.</text>
</comment>
<dbReference type="Proteomes" id="UP001499851">
    <property type="component" value="Unassembled WGS sequence"/>
</dbReference>
<evidence type="ECO:0000256" key="2">
    <source>
        <dbReference type="SAM" id="Phobius"/>
    </source>
</evidence>
<sequence>MQPHDDTGTMFRQARPDTTPTEAPLDLDTIMRGGYRARRRHRAVIGAAATSGAAVLAAVIALSAGVFDPAAESAPPHEYPAGAGFDFDPATAAYPRNSWADEWDDVPGALDAAAEAAFGDLVVNGGFVDARDLAGERPSDGQIQAAMDEFGIGYEEALSELGHLNQPLQFSRRDWPAAGGQVYLRGYVADEGDDRPEEQAFEIAAVQPGGWTAEPGPTGDVAFPQHLISDEASWTDDAPAFTSEALDDGRTLMVADHGCALEAAVVYPNGSALRSSWDLDCEGQGHEMSVEDLTAAMLAMPQFTYDTGELAPADDLLEIPPAPEWDEDWETAAEADMQASVDAALDVIDTAHPGAELADAGASQNPDTGLRMYIGSLYLPYPYADGYDVSATVTYHLPGGWLPGLPPEGESPEPYLVSCGGPGDDKDDTCEETEVDGRTVATRDFGIVESHSYWVLVYDPAGWAVEFSLNYEGEIEGLALDDLVALTASLPAPVYDPAEYGQD</sequence>
<keyword evidence="2" id="KW-0812">Transmembrane</keyword>
<evidence type="ECO:0000313" key="4">
    <source>
        <dbReference type="Proteomes" id="UP001499851"/>
    </source>
</evidence>
<organism evidence="3 4">
    <name type="scientific">Glycomyces endophyticus</name>
    <dbReference type="NCBI Taxonomy" id="480996"/>
    <lineage>
        <taxon>Bacteria</taxon>
        <taxon>Bacillati</taxon>
        <taxon>Actinomycetota</taxon>
        <taxon>Actinomycetes</taxon>
        <taxon>Glycomycetales</taxon>
        <taxon>Glycomycetaceae</taxon>
        <taxon>Glycomyces</taxon>
    </lineage>
</organism>
<feature type="transmembrane region" description="Helical" evidence="2">
    <location>
        <begin position="43"/>
        <end position="67"/>
    </location>
</feature>
<evidence type="ECO:0000256" key="1">
    <source>
        <dbReference type="SAM" id="MobiDB-lite"/>
    </source>
</evidence>
<keyword evidence="4" id="KW-1185">Reference proteome</keyword>
<gene>
    <name evidence="3" type="ORF">GCM10009830_44740</name>
</gene>
<keyword evidence="2" id="KW-0472">Membrane</keyword>
<accession>A0ABP4TQR9</accession>
<dbReference type="EMBL" id="BAAAQF010000024">
    <property type="protein sequence ID" value="GAA1692054.1"/>
    <property type="molecule type" value="Genomic_DNA"/>
</dbReference>
<name>A0ABP4TQR9_9ACTN</name>
<protein>
    <submittedName>
        <fullName evidence="3">Uncharacterized protein</fullName>
    </submittedName>
</protein>
<keyword evidence="2" id="KW-1133">Transmembrane helix</keyword>